<reference evidence="2" key="1">
    <citation type="submission" date="2013-04" db="EMBL/GenBank/DDBJ databases">
        <title>The Genome Sequence of Fonticula alba ATCC 38817.</title>
        <authorList>
            <consortium name="The Broad Institute Genomics Platform"/>
            <person name="Russ C."/>
            <person name="Cuomo C."/>
            <person name="Burger G."/>
            <person name="Gray M.W."/>
            <person name="Holland P.W.H."/>
            <person name="King N."/>
            <person name="Lang F.B.F."/>
            <person name="Roger A.J."/>
            <person name="Ruiz-Trillo I."/>
            <person name="Brown M."/>
            <person name="Walker B."/>
            <person name="Young S."/>
            <person name="Zeng Q."/>
            <person name="Gargeya S."/>
            <person name="Fitzgerald M."/>
            <person name="Haas B."/>
            <person name="Abouelleil A."/>
            <person name="Allen A.W."/>
            <person name="Alvarado L."/>
            <person name="Arachchi H.M."/>
            <person name="Berlin A.M."/>
            <person name="Chapman S.B."/>
            <person name="Gainer-Dewar J."/>
            <person name="Goldberg J."/>
            <person name="Griggs A."/>
            <person name="Gujja S."/>
            <person name="Hansen M."/>
            <person name="Howarth C."/>
            <person name="Imamovic A."/>
            <person name="Ireland A."/>
            <person name="Larimer J."/>
            <person name="McCowan C."/>
            <person name="Murphy C."/>
            <person name="Pearson M."/>
            <person name="Poon T.W."/>
            <person name="Priest M."/>
            <person name="Roberts A."/>
            <person name="Saif S."/>
            <person name="Shea T."/>
            <person name="Sisk P."/>
            <person name="Sykes S."/>
            <person name="Wortman J."/>
            <person name="Nusbaum C."/>
            <person name="Birren B."/>
        </authorList>
    </citation>
    <scope>NUCLEOTIDE SEQUENCE [LARGE SCALE GENOMIC DNA]</scope>
    <source>
        <strain evidence="2">ATCC 38817</strain>
    </source>
</reference>
<dbReference type="GeneID" id="20530407"/>
<evidence type="ECO:0000256" key="1">
    <source>
        <dbReference type="SAM" id="MobiDB-lite"/>
    </source>
</evidence>
<accession>A0A058Z1H6</accession>
<organism evidence="2">
    <name type="scientific">Fonticula alba</name>
    <name type="common">Slime mold</name>
    <dbReference type="NCBI Taxonomy" id="691883"/>
    <lineage>
        <taxon>Eukaryota</taxon>
        <taxon>Rotosphaerida</taxon>
        <taxon>Fonticulaceae</taxon>
        <taxon>Fonticula</taxon>
    </lineage>
</organism>
<feature type="region of interest" description="Disordered" evidence="1">
    <location>
        <begin position="60"/>
        <end position="108"/>
    </location>
</feature>
<feature type="compositionally biased region" description="Basic and acidic residues" evidence="1">
    <location>
        <begin position="143"/>
        <end position="162"/>
    </location>
</feature>
<keyword evidence="3" id="KW-1185">Reference proteome</keyword>
<feature type="compositionally biased region" description="Low complexity" evidence="1">
    <location>
        <begin position="65"/>
        <end position="80"/>
    </location>
</feature>
<name>A0A058Z1H6_FONAL</name>
<dbReference type="AlphaFoldDB" id="A0A058Z1H6"/>
<dbReference type="Proteomes" id="UP000030693">
    <property type="component" value="Unassembled WGS sequence"/>
</dbReference>
<feature type="region of interest" description="Disordered" evidence="1">
    <location>
        <begin position="127"/>
        <end position="163"/>
    </location>
</feature>
<evidence type="ECO:0000313" key="2">
    <source>
        <dbReference type="EMBL" id="KCV67956.1"/>
    </source>
</evidence>
<protein>
    <submittedName>
        <fullName evidence="2">Uncharacterized protein</fullName>
    </submittedName>
</protein>
<sequence length="225" mass="24075">MSHVFFLANFHRRPQGQRCLPWQRGGTGAPQWAHAPAVWAPHGVAVSNARSWHGVAYPDAQVSRGTGASSPPAGRPSSVATTSPKPAWPSGDLSVGNAPDEGASDEDGSFAIELTPSAVAFLQRSEANRLSKSAKKARSAATEARRAERQQQQHVRQLAEARHGRRRAWLESADVGPLAGDAAPPPGGGDLPLAERISHLESRLDAAFDEHRGRAVCTWPQLELE</sequence>
<dbReference type="RefSeq" id="XP_009497776.1">
    <property type="nucleotide sequence ID" value="XM_009499501.1"/>
</dbReference>
<proteinExistence type="predicted"/>
<gene>
    <name evidence="2" type="ORF">H696_05682</name>
</gene>
<evidence type="ECO:0000313" key="3">
    <source>
        <dbReference type="Proteomes" id="UP000030693"/>
    </source>
</evidence>
<dbReference type="EMBL" id="KB932212">
    <property type="protein sequence ID" value="KCV67956.1"/>
    <property type="molecule type" value="Genomic_DNA"/>
</dbReference>